<organism evidence="1">
    <name type="scientific">Nyssomyia neivai</name>
    <dbReference type="NCBI Taxonomy" id="330878"/>
    <lineage>
        <taxon>Eukaryota</taxon>
        <taxon>Metazoa</taxon>
        <taxon>Ecdysozoa</taxon>
        <taxon>Arthropoda</taxon>
        <taxon>Hexapoda</taxon>
        <taxon>Insecta</taxon>
        <taxon>Pterygota</taxon>
        <taxon>Neoptera</taxon>
        <taxon>Endopterygota</taxon>
        <taxon>Diptera</taxon>
        <taxon>Nematocera</taxon>
        <taxon>Psychodoidea</taxon>
        <taxon>Psychodidae</taxon>
        <taxon>Nyssomyia</taxon>
    </lineage>
</organism>
<reference evidence="1" key="1">
    <citation type="submission" date="2016-12" db="EMBL/GenBank/DDBJ databases">
        <title>An insight into the sialome and mialome of the sand fly, Nyssomyia neivai.</title>
        <authorList>
            <person name="Sebastian V."/>
            <person name="Goulart T.M."/>
            <person name="Oliveira W."/>
            <person name="Calvo E."/>
            <person name="Oliveira L.F."/>
            <person name="Pinto M.C."/>
            <person name="Rosselino A.M."/>
            <person name="Ribeiro J.M."/>
        </authorList>
    </citation>
    <scope>NUCLEOTIDE SEQUENCE</scope>
</reference>
<accession>A0A1L8D7C0</accession>
<name>A0A1L8D7C0_9DIPT</name>
<sequence length="89" mass="10558">MNIKYFVINVSFIKLCLMKILIQYIKLYGVSASLFSNHHLVLEHLKKHYFLLILYVLRFHNCVQHFFGTFYVCSSYIHHIVGLASLVHK</sequence>
<dbReference type="EMBL" id="GFDF01011817">
    <property type="protein sequence ID" value="JAV02267.1"/>
    <property type="molecule type" value="Transcribed_RNA"/>
</dbReference>
<evidence type="ECO:0000313" key="1">
    <source>
        <dbReference type="EMBL" id="JAV02267.1"/>
    </source>
</evidence>
<proteinExistence type="predicted"/>
<dbReference type="AlphaFoldDB" id="A0A1L8D7C0"/>
<protein>
    <submittedName>
        <fullName evidence="1">Uncharacterized protein</fullName>
    </submittedName>
</protein>